<accession>A0AAD6RBR1</accession>
<comment type="caution">
    <text evidence="2">The sequence shown here is derived from an EMBL/GenBank/DDBJ whole genome shotgun (WGS) entry which is preliminary data.</text>
</comment>
<evidence type="ECO:0000256" key="1">
    <source>
        <dbReference type="SAM" id="MobiDB-lite"/>
    </source>
</evidence>
<gene>
    <name evidence="2" type="ORF">NC653_005345</name>
</gene>
<dbReference type="Proteomes" id="UP001164929">
    <property type="component" value="Chromosome 2"/>
</dbReference>
<name>A0AAD6RBR1_9ROSI</name>
<feature type="compositionally biased region" description="Basic and acidic residues" evidence="1">
    <location>
        <begin position="48"/>
        <end position="62"/>
    </location>
</feature>
<dbReference type="AlphaFoldDB" id="A0AAD6RBR1"/>
<proteinExistence type="predicted"/>
<protein>
    <submittedName>
        <fullName evidence="2">Uncharacterized protein</fullName>
    </submittedName>
</protein>
<keyword evidence="3" id="KW-1185">Reference proteome</keyword>
<sequence length="77" mass="8942">MASSFCIASCLCSDVHNLATIECSATCWQITKNNFKLLLKDENDGEEGLRRDLKEKEEEQKQRKNKKDHRQLAKQFP</sequence>
<evidence type="ECO:0000313" key="3">
    <source>
        <dbReference type="Proteomes" id="UP001164929"/>
    </source>
</evidence>
<reference evidence="2" key="1">
    <citation type="journal article" date="2023" name="Mol. Ecol. Resour.">
        <title>Chromosome-level genome assembly of a triploid poplar Populus alba 'Berolinensis'.</title>
        <authorList>
            <person name="Chen S."/>
            <person name="Yu Y."/>
            <person name="Wang X."/>
            <person name="Wang S."/>
            <person name="Zhang T."/>
            <person name="Zhou Y."/>
            <person name="He R."/>
            <person name="Meng N."/>
            <person name="Wang Y."/>
            <person name="Liu W."/>
            <person name="Liu Z."/>
            <person name="Liu J."/>
            <person name="Guo Q."/>
            <person name="Huang H."/>
            <person name="Sederoff R.R."/>
            <person name="Wang G."/>
            <person name="Qu G."/>
            <person name="Chen S."/>
        </authorList>
    </citation>
    <scope>NUCLEOTIDE SEQUENCE</scope>
    <source>
        <strain evidence="2">SC-2020</strain>
    </source>
</reference>
<evidence type="ECO:0000313" key="2">
    <source>
        <dbReference type="EMBL" id="KAJ7005969.1"/>
    </source>
</evidence>
<organism evidence="2 3">
    <name type="scientific">Populus alba x Populus x berolinensis</name>
    <dbReference type="NCBI Taxonomy" id="444605"/>
    <lineage>
        <taxon>Eukaryota</taxon>
        <taxon>Viridiplantae</taxon>
        <taxon>Streptophyta</taxon>
        <taxon>Embryophyta</taxon>
        <taxon>Tracheophyta</taxon>
        <taxon>Spermatophyta</taxon>
        <taxon>Magnoliopsida</taxon>
        <taxon>eudicotyledons</taxon>
        <taxon>Gunneridae</taxon>
        <taxon>Pentapetalae</taxon>
        <taxon>rosids</taxon>
        <taxon>fabids</taxon>
        <taxon>Malpighiales</taxon>
        <taxon>Salicaceae</taxon>
        <taxon>Saliceae</taxon>
        <taxon>Populus</taxon>
    </lineage>
</organism>
<dbReference type="EMBL" id="JAQIZT010000002">
    <property type="protein sequence ID" value="KAJ7005969.1"/>
    <property type="molecule type" value="Genomic_DNA"/>
</dbReference>
<feature type="region of interest" description="Disordered" evidence="1">
    <location>
        <begin position="48"/>
        <end position="77"/>
    </location>
</feature>